<reference evidence="2" key="1">
    <citation type="submission" date="2019-03" db="EMBL/GenBank/DDBJ databases">
        <authorList>
            <person name="Danneels B."/>
        </authorList>
    </citation>
    <scope>NUCLEOTIDE SEQUENCE</scope>
</reference>
<protein>
    <submittedName>
        <fullName evidence="2">Putative exported protein</fullName>
    </submittedName>
</protein>
<keyword evidence="1" id="KW-0812">Transmembrane</keyword>
<feature type="transmembrane region" description="Helical" evidence="1">
    <location>
        <begin position="162"/>
        <end position="181"/>
    </location>
</feature>
<dbReference type="EMBL" id="CAADIP010000029">
    <property type="protein sequence ID" value="VFR91812.1"/>
    <property type="molecule type" value="Genomic_DNA"/>
</dbReference>
<feature type="transmembrane region" description="Helical" evidence="1">
    <location>
        <begin position="212"/>
        <end position="236"/>
    </location>
</feature>
<gene>
    <name evidence="2" type="ORF">BRI9_3407</name>
    <name evidence="3" type="ORF">IVO3_3402</name>
</gene>
<accession>A0A484T068</accession>
<name>A0A484T068_9ZZZZ</name>
<evidence type="ECO:0000256" key="1">
    <source>
        <dbReference type="SAM" id="Phobius"/>
    </source>
</evidence>
<feature type="transmembrane region" description="Helical" evidence="1">
    <location>
        <begin position="256"/>
        <end position="281"/>
    </location>
</feature>
<keyword evidence="1" id="KW-0472">Membrane</keyword>
<feature type="transmembrane region" description="Helical" evidence="1">
    <location>
        <begin position="340"/>
        <end position="359"/>
    </location>
</feature>
<feature type="transmembrane region" description="Helical" evidence="1">
    <location>
        <begin position="12"/>
        <end position="37"/>
    </location>
</feature>
<dbReference type="EMBL" id="CAADIK010000018">
    <property type="protein sequence ID" value="VFR67447.1"/>
    <property type="molecule type" value="Genomic_DNA"/>
</dbReference>
<evidence type="ECO:0000313" key="3">
    <source>
        <dbReference type="EMBL" id="VFR91812.1"/>
    </source>
</evidence>
<feature type="transmembrane region" description="Helical" evidence="1">
    <location>
        <begin position="71"/>
        <end position="91"/>
    </location>
</feature>
<dbReference type="AlphaFoldDB" id="A0A484T068"/>
<organism evidence="2">
    <name type="scientific">plant metagenome</name>
    <dbReference type="NCBI Taxonomy" id="1297885"/>
    <lineage>
        <taxon>unclassified sequences</taxon>
        <taxon>metagenomes</taxon>
        <taxon>organismal metagenomes</taxon>
    </lineage>
</organism>
<sequence length="861" mass="94355">MPAKNRSLLTRHALKVALVYLLVCAIPALLPALFLLLPPETAQMLATGRLNWLRHLYPAVPLRPLNVPGSFHTGLSVLPVLLIEVLLVFLFSAWLLRRVPAAAVEKVSARRWVLLALVVLVWSCLIRVQLLGYFLDGQVEALRAQQAAGGASLETLSRLLLLSHWKTTGVIYASMILWTWLPAWLHCRSLKAPAGAVPVAGAAAPMPRRRSVLFAAFLLGCATVHVVLAQALYMGLWPWVLGQGRPGLSTEDIDVLGLPLTLAQIVLALLACAAAAAFYVRRPRREAAWDARTVVGAVAAGMAAYLLTVFILLAAVWILGVVQPNAAKSFLRQFARDPDSAWVPLIIVNLLAVLLLWAVSAGLRRSPRACGAALGALVLLAGVPGYVAWTLAGTQHGMLGARPGEAITGQLGDARWREMQQWCTGVVETRHGTWLIGRQERPGEVGKYVPDGVPDLSRLIGGASQPGAWRAPKRYGSTPVLTTLARLQEDGTFRLVATVPAVACMAVAPDSETLYLLTDLDQPMPSDAGQMLGQRAVLRSVDHGAQWEWLEAGFMPDTYQKPVFGSDHDIWAWGSEPADDSRSGSLWGTRRADPAPVDGSAGLQTTALFHSADEGRTTVAIRSPESLTAPLSFLQEVTGVPENLIHPPTTNMDRERFVVQVDDTRAYAWISERIAYGTGATRGQLWVTTRGKLVRETPRGPWQVTEVARYPHLGIDKLVTAADRSSHALLVDDAGTWLARLDTDSGDWVARRKTPSLLPGWLAENRLSPRYFWSNGQYQVVSLVGYVRLPRVLSPFSRRDDEISTDPHFYTRDGGRTWRQLAVADYLGIMGLSRQGSKLYWTPGSWYRNKEPVQRHFDLAR</sequence>
<evidence type="ECO:0000313" key="2">
    <source>
        <dbReference type="EMBL" id="VFR67447.1"/>
    </source>
</evidence>
<dbReference type="SUPFAM" id="SSF110296">
    <property type="entry name" value="Oligoxyloglucan reducing end-specific cellobiohydrolase"/>
    <property type="match status" value="1"/>
</dbReference>
<feature type="transmembrane region" description="Helical" evidence="1">
    <location>
        <begin position="371"/>
        <end position="392"/>
    </location>
</feature>
<feature type="transmembrane region" description="Helical" evidence="1">
    <location>
        <begin position="112"/>
        <end position="135"/>
    </location>
</feature>
<keyword evidence="1" id="KW-1133">Transmembrane helix</keyword>
<feature type="transmembrane region" description="Helical" evidence="1">
    <location>
        <begin position="293"/>
        <end position="320"/>
    </location>
</feature>
<proteinExistence type="predicted"/>